<evidence type="ECO:0000313" key="2">
    <source>
        <dbReference type="EMBL" id="KAA4531593.1"/>
    </source>
</evidence>
<gene>
    <name evidence="2" type="ORF">F3B85_19165</name>
</gene>
<evidence type="ECO:0000313" key="3">
    <source>
        <dbReference type="Proteomes" id="UP000478493"/>
    </source>
</evidence>
<accession>A0A5M5M1K9</accession>
<reference evidence="2 3" key="1">
    <citation type="journal article" date="2019" name="Nat. Med.">
        <title>A library of human gut bacterial isolates paired with longitudinal multiomics data enables mechanistic microbiome research.</title>
        <authorList>
            <person name="Poyet M."/>
            <person name="Groussin M."/>
            <person name="Gibbons S.M."/>
            <person name="Avila-Pacheco J."/>
            <person name="Jiang X."/>
            <person name="Kearney S.M."/>
            <person name="Perrotta A.R."/>
            <person name="Berdy B."/>
            <person name="Zhao S."/>
            <person name="Lieberman T.D."/>
            <person name="Swanson P.K."/>
            <person name="Smith M."/>
            <person name="Roesemann S."/>
            <person name="Alexander J.E."/>
            <person name="Rich S.A."/>
            <person name="Livny J."/>
            <person name="Vlamakis H."/>
            <person name="Clish C."/>
            <person name="Bullock K."/>
            <person name="Deik A."/>
            <person name="Scott J."/>
            <person name="Pierce K.A."/>
            <person name="Xavier R.J."/>
            <person name="Alm E.J."/>
        </authorList>
    </citation>
    <scope>NUCLEOTIDE SEQUENCE [LARGE SCALE GENOMIC DNA]</scope>
    <source>
        <strain evidence="2 3">BIOML-A41</strain>
    </source>
</reference>
<name>A0A5M5M1K9_BACOV</name>
<dbReference type="Pfam" id="PF02965">
    <property type="entry name" value="Met_synt_B12"/>
    <property type="match status" value="1"/>
</dbReference>
<dbReference type="InterPro" id="IPR037010">
    <property type="entry name" value="VitB12-dep_Met_synth_activ_sf"/>
</dbReference>
<evidence type="ECO:0000259" key="1">
    <source>
        <dbReference type="Pfam" id="PF02965"/>
    </source>
</evidence>
<protein>
    <recommendedName>
        <fullName evidence="1">AdoMet activation domain-containing protein</fullName>
    </recommendedName>
</protein>
<dbReference type="InterPro" id="IPR004223">
    <property type="entry name" value="VitB12-dep_Met_synth_activ_dom"/>
</dbReference>
<dbReference type="Proteomes" id="UP000478493">
    <property type="component" value="Unassembled WGS sequence"/>
</dbReference>
<feature type="domain" description="AdoMet activation" evidence="1">
    <location>
        <begin position="85"/>
        <end position="198"/>
    </location>
</feature>
<sequence>MDDAVISCSSLQFSVEGVYDVMGYAGNVPEYPVNELVNSIWKRVEKTVTPHFYYQIFDCEILSDRVCIQNTVFETGKVIARSLRKSKQMAVFVATVGQEYENLVNEIEAEDDSVSLFILYSIGTCLVESVGDYMEEILKKEIGDSNHTNRFSPGYCGWSVEEQKKLFSLLPRGICDVRLSDSCLMYPIKSISGFMGIGENVTTKIYGCHICRMKNCFMRKTKRIFC</sequence>
<proteinExistence type="predicted"/>
<comment type="caution">
    <text evidence="2">The sequence shown here is derived from an EMBL/GenBank/DDBJ whole genome shotgun (WGS) entry which is preliminary data.</text>
</comment>
<dbReference type="RefSeq" id="WP_004307057.1">
    <property type="nucleotide sequence ID" value="NZ_CABKQC010000011.1"/>
</dbReference>
<organism evidence="2 3">
    <name type="scientific">Bacteroides ovatus</name>
    <dbReference type="NCBI Taxonomy" id="28116"/>
    <lineage>
        <taxon>Bacteria</taxon>
        <taxon>Pseudomonadati</taxon>
        <taxon>Bacteroidota</taxon>
        <taxon>Bacteroidia</taxon>
        <taxon>Bacteroidales</taxon>
        <taxon>Bacteroidaceae</taxon>
        <taxon>Bacteroides</taxon>
    </lineage>
</organism>
<dbReference type="AlphaFoldDB" id="A0A5M5M1K9"/>
<dbReference type="Gene3D" id="3.40.109.40">
    <property type="match status" value="1"/>
</dbReference>
<dbReference type="GO" id="GO:0008705">
    <property type="term" value="F:methionine synthase activity"/>
    <property type="evidence" value="ECO:0007669"/>
    <property type="project" value="InterPro"/>
</dbReference>
<dbReference type="SUPFAM" id="SSF56507">
    <property type="entry name" value="Methionine synthase activation domain-like"/>
    <property type="match status" value="1"/>
</dbReference>
<dbReference type="EMBL" id="VWGP01000016">
    <property type="protein sequence ID" value="KAA4531593.1"/>
    <property type="molecule type" value="Genomic_DNA"/>
</dbReference>